<dbReference type="Proteomes" id="UP000753256">
    <property type="component" value="Unassembled WGS sequence"/>
</dbReference>
<gene>
    <name evidence="2" type="ORF">K8V70_00545</name>
</gene>
<accession>A0A921IUC9</accession>
<dbReference type="AlphaFoldDB" id="A0A921IUC9"/>
<dbReference type="CDD" id="cd07750">
    <property type="entry name" value="PolyPPase_VTC_like"/>
    <property type="match status" value="1"/>
</dbReference>
<sequence>MLAPGTRRVQPRHELKYPISPIEADLLARRLGMLLPRDRHAGASGRYTVRSLYFDTLYDDALRQKLEGFSRRAKWRLRTYEPWGVDATAGIPDSPVLLEKKFKLNGLGTKSKTTVPREVARALIAGESTPGLLALAEHDEVLAEFVASARAQALKPATIVAYEREAFCYRPGNVRITIDRDVRSSPSAESFLDASRLLAPVNPGSVVLEVKYDAYLPDIVRDAVNLSGCSRTAYSKYALARRYE</sequence>
<organism evidence="2 3">
    <name type="scientific">Enorma phocaeensis</name>
    <dbReference type="NCBI Taxonomy" id="1871019"/>
    <lineage>
        <taxon>Bacteria</taxon>
        <taxon>Bacillati</taxon>
        <taxon>Actinomycetota</taxon>
        <taxon>Coriobacteriia</taxon>
        <taxon>Coriobacteriales</taxon>
        <taxon>Coriobacteriaceae</taxon>
        <taxon>Enorma</taxon>
    </lineage>
</organism>
<dbReference type="RefSeq" id="WP_273188488.1">
    <property type="nucleotide sequence ID" value="NZ_DYUZ01000005.1"/>
</dbReference>
<feature type="domain" description="VTC" evidence="1">
    <location>
        <begin position="12"/>
        <end position="240"/>
    </location>
</feature>
<name>A0A921IUC9_9ACTN</name>
<proteinExistence type="predicted"/>
<comment type="caution">
    <text evidence="2">The sequence shown here is derived from an EMBL/GenBank/DDBJ whole genome shotgun (WGS) entry which is preliminary data.</text>
</comment>
<dbReference type="GO" id="GO:0006799">
    <property type="term" value="P:polyphosphate biosynthetic process"/>
    <property type="evidence" value="ECO:0007669"/>
    <property type="project" value="UniProtKB-ARBA"/>
</dbReference>
<dbReference type="InterPro" id="IPR042267">
    <property type="entry name" value="VTC_sf"/>
</dbReference>
<dbReference type="InterPro" id="IPR018966">
    <property type="entry name" value="VTC_domain"/>
</dbReference>
<evidence type="ECO:0000313" key="2">
    <source>
        <dbReference type="EMBL" id="HJG36345.1"/>
    </source>
</evidence>
<reference evidence="2" key="2">
    <citation type="submission" date="2021-09" db="EMBL/GenBank/DDBJ databases">
        <authorList>
            <person name="Gilroy R."/>
        </authorList>
    </citation>
    <scope>NUCLEOTIDE SEQUENCE</scope>
    <source>
        <strain evidence="2">ChiHjej13B12-9602</strain>
    </source>
</reference>
<evidence type="ECO:0000313" key="3">
    <source>
        <dbReference type="Proteomes" id="UP000753256"/>
    </source>
</evidence>
<dbReference type="EMBL" id="DYUZ01000005">
    <property type="protein sequence ID" value="HJG36345.1"/>
    <property type="molecule type" value="Genomic_DNA"/>
</dbReference>
<dbReference type="Pfam" id="PF09359">
    <property type="entry name" value="VTC"/>
    <property type="match status" value="1"/>
</dbReference>
<protein>
    <submittedName>
        <fullName evidence="2">Polyphosphate polymerase domain-containing protein</fullName>
    </submittedName>
</protein>
<evidence type="ECO:0000259" key="1">
    <source>
        <dbReference type="Pfam" id="PF09359"/>
    </source>
</evidence>
<reference evidence="2" key="1">
    <citation type="journal article" date="2021" name="PeerJ">
        <title>Extensive microbial diversity within the chicken gut microbiome revealed by metagenomics and culture.</title>
        <authorList>
            <person name="Gilroy R."/>
            <person name="Ravi A."/>
            <person name="Getino M."/>
            <person name="Pursley I."/>
            <person name="Horton D.L."/>
            <person name="Alikhan N.F."/>
            <person name="Baker D."/>
            <person name="Gharbi K."/>
            <person name="Hall N."/>
            <person name="Watson M."/>
            <person name="Adriaenssens E.M."/>
            <person name="Foster-Nyarko E."/>
            <person name="Jarju S."/>
            <person name="Secka A."/>
            <person name="Antonio M."/>
            <person name="Oren A."/>
            <person name="Chaudhuri R.R."/>
            <person name="La Ragione R."/>
            <person name="Hildebrand F."/>
            <person name="Pallen M.J."/>
        </authorList>
    </citation>
    <scope>NUCLEOTIDE SEQUENCE</scope>
    <source>
        <strain evidence="2">ChiHjej13B12-9602</strain>
    </source>
</reference>
<dbReference type="Gene3D" id="3.20.100.30">
    <property type="entry name" value="VTC, catalytic tunnel domain"/>
    <property type="match status" value="1"/>
</dbReference>